<dbReference type="GO" id="GO:0006412">
    <property type="term" value="P:translation"/>
    <property type="evidence" value="ECO:0007669"/>
    <property type="project" value="TreeGrafter"/>
</dbReference>
<dbReference type="CDD" id="cd04471">
    <property type="entry name" value="S1_RNase_R"/>
    <property type="match status" value="1"/>
</dbReference>
<reference evidence="3" key="1">
    <citation type="submission" date="2018-05" db="EMBL/GenBank/DDBJ databases">
        <authorList>
            <person name="Lanie J.A."/>
            <person name="Ng W.-L."/>
            <person name="Kazmierczak K.M."/>
            <person name="Andrzejewski T.M."/>
            <person name="Davidsen T.M."/>
            <person name="Wayne K.J."/>
            <person name="Tettelin H."/>
            <person name="Glass J.I."/>
            <person name="Rusch D."/>
            <person name="Podicherti R."/>
            <person name="Tsui H.-C.T."/>
            <person name="Winkler M.E."/>
        </authorList>
    </citation>
    <scope>NUCLEOTIDE SEQUENCE</scope>
</reference>
<evidence type="ECO:0000313" key="3">
    <source>
        <dbReference type="EMBL" id="SVD60352.1"/>
    </source>
</evidence>
<proteinExistence type="predicted"/>
<dbReference type="EMBL" id="UINC01161266">
    <property type="protein sequence ID" value="SVD60352.1"/>
    <property type="molecule type" value="Genomic_DNA"/>
</dbReference>
<feature type="domain" description="S1 motif" evidence="2">
    <location>
        <begin position="74"/>
        <end position="155"/>
    </location>
</feature>
<organism evidence="3">
    <name type="scientific">marine metagenome</name>
    <dbReference type="NCBI Taxonomy" id="408172"/>
    <lineage>
        <taxon>unclassified sequences</taxon>
        <taxon>metagenomes</taxon>
        <taxon>ecological metagenomes</taxon>
    </lineage>
</organism>
<dbReference type="SMART" id="SM00316">
    <property type="entry name" value="S1"/>
    <property type="match status" value="1"/>
</dbReference>
<dbReference type="GO" id="GO:0003729">
    <property type="term" value="F:mRNA binding"/>
    <property type="evidence" value="ECO:0007669"/>
    <property type="project" value="TreeGrafter"/>
</dbReference>
<dbReference type="SUPFAM" id="SSF50249">
    <property type="entry name" value="Nucleic acid-binding proteins"/>
    <property type="match status" value="2"/>
</dbReference>
<dbReference type="GO" id="GO:0003735">
    <property type="term" value="F:structural constituent of ribosome"/>
    <property type="evidence" value="ECO:0007669"/>
    <property type="project" value="TreeGrafter"/>
</dbReference>
<dbReference type="InterPro" id="IPR050437">
    <property type="entry name" value="Ribos_protein_bS1-like"/>
</dbReference>
<feature type="compositionally biased region" description="Basic residues" evidence="1">
    <location>
        <begin position="166"/>
        <end position="177"/>
    </location>
</feature>
<dbReference type="InterPro" id="IPR003029">
    <property type="entry name" value="S1_domain"/>
</dbReference>
<dbReference type="InterPro" id="IPR012340">
    <property type="entry name" value="NA-bd_OB-fold"/>
</dbReference>
<sequence length="189" mass="21489">MLVHRLIKSLIEGERDLKGVRRLGRPRKNKSYPYDIEEVVRLGDHCSFAERRADEAVYEVLEWIKCDFLSDQIGDEFGGVISAVTKFGLFVELSGVHAEGLVHVSTLLGDYYQLDMKSQCLIGERRGNSFGLGDVVTVQVARVDVDERKIDFKLLAHSPMTGKRLSLRKLSKGRKQMKNGGPERRKKKR</sequence>
<name>A0A382WNH4_9ZZZZ</name>
<dbReference type="AlphaFoldDB" id="A0A382WNH4"/>
<gene>
    <name evidence="3" type="ORF">METZ01_LOCUS413206</name>
</gene>
<feature type="region of interest" description="Disordered" evidence="1">
    <location>
        <begin position="166"/>
        <end position="189"/>
    </location>
</feature>
<evidence type="ECO:0000256" key="1">
    <source>
        <dbReference type="SAM" id="MobiDB-lite"/>
    </source>
</evidence>
<evidence type="ECO:0000259" key="2">
    <source>
        <dbReference type="PROSITE" id="PS50126"/>
    </source>
</evidence>
<dbReference type="PANTHER" id="PTHR10724:SF10">
    <property type="entry name" value="S1 RNA-BINDING DOMAIN-CONTAINING PROTEIN 1"/>
    <property type="match status" value="1"/>
</dbReference>
<protein>
    <recommendedName>
        <fullName evidence="2">S1 motif domain-containing protein</fullName>
    </recommendedName>
</protein>
<accession>A0A382WNH4</accession>
<dbReference type="PANTHER" id="PTHR10724">
    <property type="entry name" value="30S RIBOSOMAL PROTEIN S1"/>
    <property type="match status" value="1"/>
</dbReference>
<dbReference type="Pfam" id="PF00575">
    <property type="entry name" value="S1"/>
    <property type="match status" value="1"/>
</dbReference>
<dbReference type="PROSITE" id="PS50126">
    <property type="entry name" value="S1"/>
    <property type="match status" value="1"/>
</dbReference>
<dbReference type="Gene3D" id="2.40.50.140">
    <property type="entry name" value="Nucleic acid-binding proteins"/>
    <property type="match status" value="1"/>
</dbReference>